<reference evidence="1" key="1">
    <citation type="journal article" date="2015" name="Nature">
        <title>Complex archaea that bridge the gap between prokaryotes and eukaryotes.</title>
        <authorList>
            <person name="Spang A."/>
            <person name="Saw J.H."/>
            <person name="Jorgensen S.L."/>
            <person name="Zaremba-Niedzwiedzka K."/>
            <person name="Martijn J."/>
            <person name="Lind A.E."/>
            <person name="van Eijk R."/>
            <person name="Schleper C."/>
            <person name="Guy L."/>
            <person name="Ettema T.J."/>
        </authorList>
    </citation>
    <scope>NUCLEOTIDE SEQUENCE</scope>
</reference>
<proteinExistence type="predicted"/>
<comment type="caution">
    <text evidence="1">The sequence shown here is derived from an EMBL/GenBank/DDBJ whole genome shotgun (WGS) entry which is preliminary data.</text>
</comment>
<name>A0A0F9JR48_9ZZZZ</name>
<protein>
    <submittedName>
        <fullName evidence="1">Uncharacterized protein</fullName>
    </submittedName>
</protein>
<dbReference type="EMBL" id="LAZR01009521">
    <property type="protein sequence ID" value="KKM72148.1"/>
    <property type="molecule type" value="Genomic_DNA"/>
</dbReference>
<gene>
    <name evidence="1" type="ORF">LCGC14_1423410</name>
</gene>
<sequence length="806" mass="93894">MVMPSILFGSFTFLTLKGLSTIGKGAIDLAPNKFTKFRAKYNAFKKGLTTRPTDEDSRFYWKWLKEILKTPSDLDSKQKELDNAFKDLSEGKSPPQVQFIPDINTAMDIFKEMHVGEGYETGFDMIGEFNLWYHEIGGDFSNINKAGNGDGLVENTKDKIEKFKSNIKVTENFKGFFSKKLFQYREFYSFNELLRLDKTIKELSEIEYEGLAFYDESTESINYNIFTSIDRRINDGEIINEIEKKIFEVSEFFNFDPFDSEVKYPLTSNENLDSKIFKTLLNLIYKNRDKIERAYKGNNIFGLAFKYDGTLHSSHADSSLISNSNLAKLLGINKDALGNYLKDLDGEDFNYGQHHQYNLRSIRNTLSKIFDLPTLEGAKAIIRNLIDNYFDLRYVSEENFIIKFLTYIDDYTTGKILSESSISEMLGYSVKYTRDFKKFDKGTYDKYFKFIVGLLQKKPSDLNFEEQSSFDDFTEEVQLLIYNQLVENKMIIDLNTRKMQFDAIVSTLFALTMLRYKDPSNLGKYITKHNPLGLYTLSQLSETVSLAGYSSLITDQLREGRPSIRWLGKVITELDKGIKMGIEECKIAKVKMQAYLKLEARDSQDFGNIFHDTYEAFTIQYVASKGGKSTYESKVNFPESNHRVDNIILRDKAFITNIEDHQNVVNIPEGIELITVDYTFTSNEDWIKDKFYKNYQAEDRFLIIVLLGEKNPIKVQKLRDMLRVLEKYDDGSKYFDHIQILTSHEYKKFLGVTEGFAKQFDEIEHNSFNIFKDKKVYDESMVYWYKSLLYLSTVSTEWINKYLPQR</sequence>
<organism evidence="1">
    <name type="scientific">marine sediment metagenome</name>
    <dbReference type="NCBI Taxonomy" id="412755"/>
    <lineage>
        <taxon>unclassified sequences</taxon>
        <taxon>metagenomes</taxon>
        <taxon>ecological metagenomes</taxon>
    </lineage>
</organism>
<evidence type="ECO:0000313" key="1">
    <source>
        <dbReference type="EMBL" id="KKM72148.1"/>
    </source>
</evidence>
<dbReference type="AlphaFoldDB" id="A0A0F9JR48"/>
<accession>A0A0F9JR48</accession>
<feature type="non-terminal residue" evidence="1">
    <location>
        <position position="1"/>
    </location>
</feature>